<dbReference type="PANTHER" id="PTHR46025:SF3">
    <property type="entry name" value="XYLOSYLTRANSFERASE OXT"/>
    <property type="match status" value="1"/>
</dbReference>
<comment type="subcellular location">
    <subcellularLocation>
        <location evidence="2">Endoplasmic reticulum membrane</location>
        <topology evidence="2">Single-pass type II membrane protein</topology>
    </subcellularLocation>
    <subcellularLocation>
        <location evidence="1">Golgi apparatus membrane</location>
        <topology evidence="1">Single-pass type II membrane protein</topology>
    </subcellularLocation>
</comment>
<evidence type="ECO:0000313" key="16">
    <source>
        <dbReference type="Proteomes" id="UP000290637"/>
    </source>
</evidence>
<dbReference type="Pfam" id="PF02485">
    <property type="entry name" value="Branch"/>
    <property type="match status" value="1"/>
</dbReference>
<evidence type="ECO:0000256" key="4">
    <source>
        <dbReference type="ARBA" id="ARBA00022679"/>
    </source>
</evidence>
<reference evidence="15 16" key="1">
    <citation type="submission" date="2019-02" db="EMBL/GenBank/DDBJ databases">
        <title>Draft Genome Sequences of Six Type Strains of the Genus Massilia.</title>
        <authorList>
            <person name="Miess H."/>
            <person name="Frediansyhah A."/>
            <person name="Gross H."/>
        </authorList>
    </citation>
    <scope>NUCLEOTIDE SEQUENCE [LARGE SCALE GENOMIC DNA]</scope>
    <source>
        <strain evidence="15 16">DSM 17473</strain>
    </source>
</reference>
<keyword evidence="7" id="KW-0256">Endoplasmic reticulum</keyword>
<keyword evidence="6" id="KW-0479">Metal-binding</keyword>
<evidence type="ECO:0000256" key="1">
    <source>
        <dbReference type="ARBA" id="ARBA00004323"/>
    </source>
</evidence>
<keyword evidence="10" id="KW-0333">Golgi apparatus</keyword>
<evidence type="ECO:0000256" key="6">
    <source>
        <dbReference type="ARBA" id="ARBA00022723"/>
    </source>
</evidence>
<sequence>MRIAYLVLAHDQPELFGRLVGAVHAESTAIYAHIDAKVDITPFSSACSGVPVTFVSNPVQVSWGGYSQVVAMLRLLEKAVEAGEHDYYIFLSGRDYPLHSHSHLLELLDRHPDRSYMNFYALADGTDLVNNIRRHCFFDAYAKLPTRFLQRAAGRVVKEISSRLPDRKFIDGMQPYRGSTSWCLSSDIVKYTVNFVHDPRNRDFIKFFHSVSCCDEIFFQTIVLNSSYAPTLNLFDVDGHRPPGEMKNENKASLHYIDWNPARDNPAILCDSDFDVMYASGKMFARKFDQRRSAGVLDRIDAVRQTQEKESRLLKAHGGARIA</sequence>
<dbReference type="InterPro" id="IPR003406">
    <property type="entry name" value="Glyco_trans_14"/>
</dbReference>
<keyword evidence="3" id="KW-0328">Glycosyltransferase</keyword>
<evidence type="ECO:0000256" key="9">
    <source>
        <dbReference type="ARBA" id="ARBA00022989"/>
    </source>
</evidence>
<evidence type="ECO:0000256" key="11">
    <source>
        <dbReference type="ARBA" id="ARBA00023136"/>
    </source>
</evidence>
<dbReference type="GO" id="GO:0016020">
    <property type="term" value="C:membrane"/>
    <property type="evidence" value="ECO:0007669"/>
    <property type="project" value="InterPro"/>
</dbReference>
<evidence type="ECO:0000256" key="12">
    <source>
        <dbReference type="ARBA" id="ARBA00023157"/>
    </source>
</evidence>
<keyword evidence="9" id="KW-1133">Transmembrane helix</keyword>
<protein>
    <recommendedName>
        <fullName evidence="14">Peptide O-xylosyltransferase</fullName>
    </recommendedName>
</protein>
<dbReference type="GO" id="GO:0046872">
    <property type="term" value="F:metal ion binding"/>
    <property type="evidence" value="ECO:0007669"/>
    <property type="project" value="UniProtKB-KW"/>
</dbReference>
<evidence type="ECO:0000256" key="10">
    <source>
        <dbReference type="ARBA" id="ARBA00023034"/>
    </source>
</evidence>
<dbReference type="GO" id="GO:0015012">
    <property type="term" value="P:heparan sulfate proteoglycan biosynthetic process"/>
    <property type="evidence" value="ECO:0007669"/>
    <property type="project" value="TreeGrafter"/>
</dbReference>
<evidence type="ECO:0000256" key="7">
    <source>
        <dbReference type="ARBA" id="ARBA00022824"/>
    </source>
</evidence>
<dbReference type="Proteomes" id="UP000290637">
    <property type="component" value="Chromosome"/>
</dbReference>
<dbReference type="GO" id="GO:0050650">
    <property type="term" value="P:chondroitin sulfate proteoglycan biosynthetic process"/>
    <property type="evidence" value="ECO:0007669"/>
    <property type="project" value="TreeGrafter"/>
</dbReference>
<keyword evidence="4" id="KW-0808">Transferase</keyword>
<keyword evidence="11" id="KW-0472">Membrane</keyword>
<name>A0A4P6KVQ2_9BURK</name>
<dbReference type="KEGG" id="plue:EWM63_05660"/>
<evidence type="ECO:0000256" key="14">
    <source>
        <dbReference type="ARBA" id="ARBA00042865"/>
    </source>
</evidence>
<keyword evidence="8" id="KW-0735">Signal-anchor</keyword>
<dbReference type="RefSeq" id="WP_130185657.1">
    <property type="nucleotide sequence ID" value="NZ_CP035913.1"/>
</dbReference>
<evidence type="ECO:0000256" key="5">
    <source>
        <dbReference type="ARBA" id="ARBA00022692"/>
    </source>
</evidence>
<dbReference type="EMBL" id="CP035913">
    <property type="protein sequence ID" value="QBE62522.1"/>
    <property type="molecule type" value="Genomic_DNA"/>
</dbReference>
<evidence type="ECO:0000256" key="2">
    <source>
        <dbReference type="ARBA" id="ARBA00004648"/>
    </source>
</evidence>
<dbReference type="AlphaFoldDB" id="A0A4P6KVQ2"/>
<dbReference type="GO" id="GO:0030158">
    <property type="term" value="F:protein xylosyltransferase activity"/>
    <property type="evidence" value="ECO:0007669"/>
    <property type="project" value="InterPro"/>
</dbReference>
<keyword evidence="12" id="KW-1015">Disulfide bond</keyword>
<proteinExistence type="predicted"/>
<keyword evidence="16" id="KW-1185">Reference proteome</keyword>
<evidence type="ECO:0000256" key="3">
    <source>
        <dbReference type="ARBA" id="ARBA00022676"/>
    </source>
</evidence>
<accession>A0A4P6KVQ2</accession>
<keyword evidence="5" id="KW-0812">Transmembrane</keyword>
<evidence type="ECO:0000313" key="15">
    <source>
        <dbReference type="EMBL" id="QBE62522.1"/>
    </source>
</evidence>
<dbReference type="InterPro" id="IPR043538">
    <property type="entry name" value="XYLT"/>
</dbReference>
<keyword evidence="13" id="KW-0325">Glycoprotein</keyword>
<organism evidence="15 16">
    <name type="scientific">Pseudoduganella lutea</name>
    <dbReference type="NCBI Taxonomy" id="321985"/>
    <lineage>
        <taxon>Bacteria</taxon>
        <taxon>Pseudomonadati</taxon>
        <taxon>Pseudomonadota</taxon>
        <taxon>Betaproteobacteria</taxon>
        <taxon>Burkholderiales</taxon>
        <taxon>Oxalobacteraceae</taxon>
        <taxon>Telluria group</taxon>
        <taxon>Pseudoduganella</taxon>
    </lineage>
</organism>
<dbReference type="PANTHER" id="PTHR46025">
    <property type="entry name" value="XYLOSYLTRANSFERASE OXT"/>
    <property type="match status" value="1"/>
</dbReference>
<evidence type="ECO:0000256" key="13">
    <source>
        <dbReference type="ARBA" id="ARBA00023180"/>
    </source>
</evidence>
<gene>
    <name evidence="15" type="ORF">EWM63_05660</name>
</gene>
<dbReference type="OrthoDB" id="7943907at2"/>
<evidence type="ECO:0000256" key="8">
    <source>
        <dbReference type="ARBA" id="ARBA00022968"/>
    </source>
</evidence>